<accession>A0AAD8JZR2</accession>
<organism evidence="2 3">
    <name type="scientific">Tagetes erecta</name>
    <name type="common">African marigold</name>
    <dbReference type="NCBI Taxonomy" id="13708"/>
    <lineage>
        <taxon>Eukaryota</taxon>
        <taxon>Viridiplantae</taxon>
        <taxon>Streptophyta</taxon>
        <taxon>Embryophyta</taxon>
        <taxon>Tracheophyta</taxon>
        <taxon>Spermatophyta</taxon>
        <taxon>Magnoliopsida</taxon>
        <taxon>eudicotyledons</taxon>
        <taxon>Gunneridae</taxon>
        <taxon>Pentapetalae</taxon>
        <taxon>asterids</taxon>
        <taxon>campanulids</taxon>
        <taxon>Asterales</taxon>
        <taxon>Asteraceae</taxon>
        <taxon>Asteroideae</taxon>
        <taxon>Heliantheae alliance</taxon>
        <taxon>Tageteae</taxon>
        <taxon>Tagetes</taxon>
    </lineage>
</organism>
<dbReference type="AlphaFoldDB" id="A0AAD8JZR2"/>
<keyword evidence="1" id="KW-1133">Transmembrane helix</keyword>
<name>A0AAD8JZR2_TARER</name>
<keyword evidence="1" id="KW-0812">Transmembrane</keyword>
<keyword evidence="1" id="KW-0472">Membrane</keyword>
<proteinExistence type="predicted"/>
<feature type="transmembrane region" description="Helical" evidence="1">
    <location>
        <begin position="78"/>
        <end position="99"/>
    </location>
</feature>
<reference evidence="2" key="1">
    <citation type="journal article" date="2023" name="bioRxiv">
        <title>Improved chromosome-level genome assembly for marigold (Tagetes erecta).</title>
        <authorList>
            <person name="Jiang F."/>
            <person name="Yuan L."/>
            <person name="Wang S."/>
            <person name="Wang H."/>
            <person name="Xu D."/>
            <person name="Wang A."/>
            <person name="Fan W."/>
        </authorList>
    </citation>
    <scope>NUCLEOTIDE SEQUENCE</scope>
    <source>
        <strain evidence="2">WSJ</strain>
        <tissue evidence="2">Leaf</tissue>
    </source>
</reference>
<evidence type="ECO:0000313" key="2">
    <source>
        <dbReference type="EMBL" id="KAK1413799.1"/>
    </source>
</evidence>
<dbReference type="Proteomes" id="UP001229421">
    <property type="component" value="Unassembled WGS sequence"/>
</dbReference>
<dbReference type="EMBL" id="JAUHHV010000009">
    <property type="protein sequence ID" value="KAK1413799.1"/>
    <property type="molecule type" value="Genomic_DNA"/>
</dbReference>
<protein>
    <submittedName>
        <fullName evidence="2">Uncharacterized protein</fullName>
    </submittedName>
</protein>
<sequence length="137" mass="16388">MIEIFQNHYKVQSHREQHSIFHDNQINFGSAFSFGFMKSTKWITKLRLQGASSQGQIMRTINRIYVSMWPSNAIDDSFLTLYILLYMSFGLRMYVWWLIQVMLYNKWFKVLQNYFKLQRNSVEIFLAATFSLIISSC</sequence>
<evidence type="ECO:0000256" key="1">
    <source>
        <dbReference type="SAM" id="Phobius"/>
    </source>
</evidence>
<evidence type="ECO:0000313" key="3">
    <source>
        <dbReference type="Proteomes" id="UP001229421"/>
    </source>
</evidence>
<comment type="caution">
    <text evidence="2">The sequence shown here is derived from an EMBL/GenBank/DDBJ whole genome shotgun (WGS) entry which is preliminary data.</text>
</comment>
<keyword evidence="3" id="KW-1185">Reference proteome</keyword>
<gene>
    <name evidence="2" type="ORF">QVD17_35582</name>
</gene>